<protein>
    <recommendedName>
        <fullName evidence="3">Replication-relaxation</fullName>
    </recommendedName>
</protein>
<comment type="caution">
    <text evidence="1">The sequence shown here is derived from an EMBL/GenBank/DDBJ whole genome shotgun (WGS) entry which is preliminary data.</text>
</comment>
<dbReference type="Proteomes" id="UP000468591">
    <property type="component" value="Unassembled WGS sequence"/>
</dbReference>
<keyword evidence="2" id="KW-1185">Reference proteome</keyword>
<name>A0A6P0CEU9_9RHOB</name>
<accession>A0A6P0CEU9</accession>
<dbReference type="RefSeq" id="WP_164354810.1">
    <property type="nucleotide sequence ID" value="NZ_JAABNT010000010.1"/>
</dbReference>
<reference evidence="1 2" key="1">
    <citation type="submission" date="2020-01" db="EMBL/GenBank/DDBJ databases">
        <title>Sulfitobacter sediminilitoris sp. nov., isolated from a tidal flat.</title>
        <authorList>
            <person name="Park S."/>
            <person name="Yoon J.-H."/>
        </authorList>
    </citation>
    <scope>NUCLEOTIDE SEQUENCE [LARGE SCALE GENOMIC DNA]</scope>
    <source>
        <strain evidence="1 2">JBTF-M27</strain>
    </source>
</reference>
<evidence type="ECO:0000313" key="2">
    <source>
        <dbReference type="Proteomes" id="UP000468591"/>
    </source>
</evidence>
<dbReference type="AlphaFoldDB" id="A0A6P0CEU9"/>
<evidence type="ECO:0000313" key="1">
    <source>
        <dbReference type="EMBL" id="NEK23900.1"/>
    </source>
</evidence>
<dbReference type="InterPro" id="IPR025855">
    <property type="entry name" value="Replic_Relax"/>
</dbReference>
<sequence length="303" mass="33842">MGKALTDSLGRATFHAIAPQSGVRPTTRELRWVKHIGRHGPQSSQYLYALTQDTHRCKDTALRSLQRLRAGGYLMLPRQQLATERAAFNPYIYDLTRQAKMHLADLGLAEPTVRPTGHWWHGYTVSCVTSSIEMAAARDGVRYIPAHEILAIRQAELAIPLGRSKLIPDQLFALDYGGSYRAFALEVDRGTEPKVSSAARKSWATMIDQYGQVLEQQLYKQHYGLKANLLVLCVMSSARRAEAFCEMLQGRADSVAASVLVRPFASSCNSHGLFDPQELFWKGEWRRPGLDAVSLQLKSVDLS</sequence>
<gene>
    <name evidence="1" type="ORF">GV827_16005</name>
</gene>
<dbReference type="EMBL" id="JAABNT010000010">
    <property type="protein sequence ID" value="NEK23900.1"/>
    <property type="molecule type" value="Genomic_DNA"/>
</dbReference>
<evidence type="ECO:0008006" key="3">
    <source>
        <dbReference type="Google" id="ProtNLM"/>
    </source>
</evidence>
<organism evidence="1 2">
    <name type="scientific">Sulfitobacter sediminilitoris</name>
    <dbReference type="NCBI Taxonomy" id="2698830"/>
    <lineage>
        <taxon>Bacteria</taxon>
        <taxon>Pseudomonadati</taxon>
        <taxon>Pseudomonadota</taxon>
        <taxon>Alphaproteobacteria</taxon>
        <taxon>Rhodobacterales</taxon>
        <taxon>Roseobacteraceae</taxon>
        <taxon>Sulfitobacter</taxon>
    </lineage>
</organism>
<proteinExistence type="predicted"/>
<dbReference type="Pfam" id="PF13814">
    <property type="entry name" value="Replic_Relax"/>
    <property type="match status" value="1"/>
</dbReference>